<feature type="transmembrane region" description="Helical" evidence="8">
    <location>
        <begin position="82"/>
        <end position="104"/>
    </location>
</feature>
<keyword evidence="7 8" id="KW-0472">Membrane</keyword>
<reference evidence="9" key="1">
    <citation type="journal article" date="2014" name="Genome Announc.">
        <title>Draft Genome Sequences of Three Alkaliphilic Bacillus Strains, Bacillus wakoensis JCM 9140T, Bacillus akibai JCM 9157T, and Bacillus hemicellulosilyticus JCM 9152T.</title>
        <authorList>
            <person name="Yuki M."/>
            <person name="Oshima K."/>
            <person name="Suda W."/>
            <person name="Oshida Y."/>
            <person name="Kitamura K."/>
            <person name="Iida T."/>
            <person name="Hattori M."/>
            <person name="Ohkuma M."/>
        </authorList>
    </citation>
    <scope>NUCLEOTIDE SEQUENCE [LARGE SCALE GENOMIC DNA]</scope>
    <source>
        <strain evidence="9">JCM 9152</strain>
    </source>
</reference>
<evidence type="ECO:0000256" key="1">
    <source>
        <dbReference type="ARBA" id="ARBA00004141"/>
    </source>
</evidence>
<evidence type="ECO:0000256" key="6">
    <source>
        <dbReference type="ARBA" id="ARBA00022989"/>
    </source>
</evidence>
<feature type="transmembrane region" description="Helical" evidence="8">
    <location>
        <begin position="221"/>
        <end position="246"/>
    </location>
</feature>
<dbReference type="RefSeq" id="WP_035345546.1">
    <property type="nucleotide sequence ID" value="NZ_BAUU01000021.1"/>
</dbReference>
<keyword evidence="3" id="KW-0813">Transport</keyword>
<comment type="similarity">
    <text evidence="2">Belongs to the amino acid-polyamine-organocation (APC) superfamily. Spore germination protein (SGP) (TC 2.A.3.9) family.</text>
</comment>
<evidence type="ECO:0000313" key="10">
    <source>
        <dbReference type="Proteomes" id="UP000018895"/>
    </source>
</evidence>
<name>W4QHP8_9BACI</name>
<dbReference type="NCBIfam" id="TIGR00912">
    <property type="entry name" value="2A0309"/>
    <property type="match status" value="1"/>
</dbReference>
<dbReference type="GO" id="GO:0016020">
    <property type="term" value="C:membrane"/>
    <property type="evidence" value="ECO:0007669"/>
    <property type="project" value="UniProtKB-SubCell"/>
</dbReference>
<proteinExistence type="inferred from homology"/>
<dbReference type="OrthoDB" id="2663541at2"/>
<feature type="transmembrane region" description="Helical" evidence="8">
    <location>
        <begin position="305"/>
        <end position="325"/>
    </location>
</feature>
<dbReference type="EMBL" id="BAUU01000021">
    <property type="protein sequence ID" value="GAE31621.1"/>
    <property type="molecule type" value="Genomic_DNA"/>
</dbReference>
<comment type="caution">
    <text evidence="9">The sequence shown here is derived from an EMBL/GenBank/DDBJ whole genome shotgun (WGS) entry which is preliminary data.</text>
</comment>
<organism evidence="9 10">
    <name type="scientific">Halalkalibacter hemicellulosilyticusJCM 9152</name>
    <dbReference type="NCBI Taxonomy" id="1236971"/>
    <lineage>
        <taxon>Bacteria</taxon>
        <taxon>Bacillati</taxon>
        <taxon>Bacillota</taxon>
        <taxon>Bacilli</taxon>
        <taxon>Bacillales</taxon>
        <taxon>Bacillaceae</taxon>
        <taxon>Halalkalibacter</taxon>
    </lineage>
</organism>
<protein>
    <submittedName>
        <fullName evidence="9">Spore germination protein</fullName>
    </submittedName>
</protein>
<dbReference type="AlphaFoldDB" id="W4QHP8"/>
<keyword evidence="10" id="KW-1185">Reference proteome</keyword>
<evidence type="ECO:0000256" key="2">
    <source>
        <dbReference type="ARBA" id="ARBA00007998"/>
    </source>
</evidence>
<feature type="transmembrane region" description="Helical" evidence="8">
    <location>
        <begin position="188"/>
        <end position="209"/>
    </location>
</feature>
<dbReference type="GO" id="GO:0009847">
    <property type="term" value="P:spore germination"/>
    <property type="evidence" value="ECO:0007669"/>
    <property type="project" value="InterPro"/>
</dbReference>
<evidence type="ECO:0000256" key="7">
    <source>
        <dbReference type="ARBA" id="ARBA00023136"/>
    </source>
</evidence>
<comment type="subcellular location">
    <subcellularLocation>
        <location evidence="1">Membrane</location>
        <topology evidence="1">Multi-pass membrane protein</topology>
    </subcellularLocation>
</comment>
<evidence type="ECO:0000256" key="8">
    <source>
        <dbReference type="SAM" id="Phobius"/>
    </source>
</evidence>
<evidence type="ECO:0000313" key="9">
    <source>
        <dbReference type="EMBL" id="GAE31621.1"/>
    </source>
</evidence>
<feature type="transmembrane region" description="Helical" evidence="8">
    <location>
        <begin position="266"/>
        <end position="293"/>
    </location>
</feature>
<feature type="transmembrane region" description="Helical" evidence="8">
    <location>
        <begin position="337"/>
        <end position="360"/>
    </location>
</feature>
<keyword evidence="6 8" id="KW-1133">Transmembrane helix</keyword>
<gene>
    <name evidence="9" type="ORF">JCM9152_3099</name>
</gene>
<feature type="transmembrane region" description="Helical" evidence="8">
    <location>
        <begin position="146"/>
        <end position="168"/>
    </location>
</feature>
<keyword evidence="5 8" id="KW-0812">Transmembrane</keyword>
<evidence type="ECO:0000256" key="4">
    <source>
        <dbReference type="ARBA" id="ARBA00022544"/>
    </source>
</evidence>
<dbReference type="Gene3D" id="1.20.1740.10">
    <property type="entry name" value="Amino acid/polyamine transporter I"/>
    <property type="match status" value="1"/>
</dbReference>
<accession>W4QHP8</accession>
<dbReference type="InterPro" id="IPR004761">
    <property type="entry name" value="Spore_GerAB"/>
</dbReference>
<evidence type="ECO:0000256" key="3">
    <source>
        <dbReference type="ARBA" id="ARBA00022448"/>
    </source>
</evidence>
<dbReference type="PANTHER" id="PTHR34975">
    <property type="entry name" value="SPORE GERMINATION PROTEIN A2"/>
    <property type="match status" value="1"/>
</dbReference>
<dbReference type="STRING" id="1236971.JCM9152_3099"/>
<dbReference type="Proteomes" id="UP000018895">
    <property type="component" value="Unassembled WGS sequence"/>
</dbReference>
<sequence length="375" mass="42487">MEQSKEIVSDHQMAFIFLCYMVGSALVNIPSPLIANAGNGAWISLLLTSIVGFGILIVILYLNKEHRDKTFFEYTKKVYGKWLSYVVIGLLLILLVIMVSNIILDVGMFLHNTIMRTTPLYIFQVFIFLVAALTVFCGIEVIGRMFTMLILFVLSVFGVFLLMIVPVIEPQYILPLTPEGWKPILHGSYFVYGFPYSEVILFAILLPYARQKKAGSLKRGMIVAYVLTTLLLLTTILISIMVLGPIGTKVKYALFYISTLIDVQDILTRIEAVMAMSWIIGSYMKATIVLYMIHTLFNEMVGEKGTRMFVFPITLLCFLMSVTLYEHELEFAENVGIIWPLFITIVAVIPITLMAIITAIKKRWKGKKRSKELNV</sequence>
<feature type="transmembrane region" description="Helical" evidence="8">
    <location>
        <begin position="120"/>
        <end position="139"/>
    </location>
</feature>
<feature type="transmembrane region" description="Helical" evidence="8">
    <location>
        <begin position="41"/>
        <end position="62"/>
    </location>
</feature>
<dbReference type="Pfam" id="PF03845">
    <property type="entry name" value="Spore_permease"/>
    <property type="match status" value="1"/>
</dbReference>
<keyword evidence="4" id="KW-0309">Germination</keyword>
<evidence type="ECO:0000256" key="5">
    <source>
        <dbReference type="ARBA" id="ARBA00022692"/>
    </source>
</evidence>
<feature type="transmembrane region" description="Helical" evidence="8">
    <location>
        <begin position="12"/>
        <end position="35"/>
    </location>
</feature>
<dbReference type="PANTHER" id="PTHR34975:SF2">
    <property type="entry name" value="SPORE GERMINATION PROTEIN A2"/>
    <property type="match status" value="1"/>
</dbReference>